<comment type="caution">
    <text evidence="1">The sequence shown here is derived from an EMBL/GenBank/DDBJ whole genome shotgun (WGS) entry which is preliminary data.</text>
</comment>
<dbReference type="PANTHER" id="PTHR35526">
    <property type="entry name" value="ANTI-SIGMA-F FACTOR RSBW-RELATED"/>
    <property type="match status" value="1"/>
</dbReference>
<proteinExistence type="predicted"/>
<dbReference type="RefSeq" id="WP_211472221.1">
    <property type="nucleotide sequence ID" value="NZ_JAGSXH010000198.1"/>
</dbReference>
<dbReference type="AlphaFoldDB" id="A0A8J7WU62"/>
<evidence type="ECO:0000313" key="1">
    <source>
        <dbReference type="EMBL" id="MBS2966800.1"/>
    </source>
</evidence>
<name>A0A8J7WU62_9ACTN</name>
<reference evidence="1" key="1">
    <citation type="submission" date="2021-04" db="EMBL/GenBank/DDBJ databases">
        <title>Genome based classification of Actinospica acidithermotolerans sp. nov., an actinobacterium isolated from an Indonesian hot spring.</title>
        <authorList>
            <person name="Kusuma A.B."/>
            <person name="Putra K.E."/>
            <person name="Nafisah S."/>
            <person name="Loh J."/>
            <person name="Nouioui I."/>
            <person name="Goodfellow M."/>
        </authorList>
    </citation>
    <scope>NUCLEOTIDE SEQUENCE</scope>
    <source>
        <strain evidence="1">DSM 45618</strain>
    </source>
</reference>
<evidence type="ECO:0008006" key="3">
    <source>
        <dbReference type="Google" id="ProtNLM"/>
    </source>
</evidence>
<accession>A0A8J7WU62</accession>
<keyword evidence="2" id="KW-1185">Reference proteome</keyword>
<dbReference type="SUPFAM" id="SSF55874">
    <property type="entry name" value="ATPase domain of HSP90 chaperone/DNA topoisomerase II/histidine kinase"/>
    <property type="match status" value="1"/>
</dbReference>
<dbReference type="InterPro" id="IPR036890">
    <property type="entry name" value="HATPase_C_sf"/>
</dbReference>
<evidence type="ECO:0000313" key="2">
    <source>
        <dbReference type="Proteomes" id="UP000677913"/>
    </source>
</evidence>
<dbReference type="Proteomes" id="UP000677913">
    <property type="component" value="Unassembled WGS sequence"/>
</dbReference>
<gene>
    <name evidence="1" type="ORF">KGA66_27435</name>
</gene>
<dbReference type="Gene3D" id="3.30.565.10">
    <property type="entry name" value="Histidine kinase-like ATPase, C-terminal domain"/>
    <property type="match status" value="1"/>
</dbReference>
<dbReference type="PANTHER" id="PTHR35526:SF3">
    <property type="entry name" value="ANTI-SIGMA-F FACTOR RSBW"/>
    <property type="match status" value="1"/>
</dbReference>
<dbReference type="EMBL" id="JAGSXH010000198">
    <property type="protein sequence ID" value="MBS2966800.1"/>
    <property type="molecule type" value="Genomic_DNA"/>
</dbReference>
<sequence length="160" mass="16905">MVGLGDVPLRRRVALLPPNDHAASVARAVMRSVCVSWDLGSVAELAVYCVSELATNAAKHVQWGRVPSAERVAWLVAELWGPLLVVEVRDPSKVLPTVGLEIDWSSFDDAPGDVWLLPESGLGLRLVVEQLKAAGGAFGSALLPRGGKSVFFGAPSGVAR</sequence>
<organism evidence="1 2">
    <name type="scientific">Actinocrinis puniceicyclus</name>
    <dbReference type="NCBI Taxonomy" id="977794"/>
    <lineage>
        <taxon>Bacteria</taxon>
        <taxon>Bacillati</taxon>
        <taxon>Actinomycetota</taxon>
        <taxon>Actinomycetes</taxon>
        <taxon>Catenulisporales</taxon>
        <taxon>Actinospicaceae</taxon>
        <taxon>Actinocrinis</taxon>
    </lineage>
</organism>
<dbReference type="InterPro" id="IPR050267">
    <property type="entry name" value="Anti-sigma-factor_SerPK"/>
</dbReference>
<protein>
    <recommendedName>
        <fullName evidence="3">Histidine kinase/HSP90-like ATPase domain-containing protein</fullName>
    </recommendedName>
</protein>